<dbReference type="Proteomes" id="UP000053105">
    <property type="component" value="Unassembled WGS sequence"/>
</dbReference>
<dbReference type="EMBL" id="KQ435859">
    <property type="protein sequence ID" value="KOX70453.1"/>
    <property type="molecule type" value="Genomic_DNA"/>
</dbReference>
<evidence type="ECO:0000313" key="1">
    <source>
        <dbReference type="EMBL" id="KOX70453.1"/>
    </source>
</evidence>
<evidence type="ECO:0000313" key="2">
    <source>
        <dbReference type="Proteomes" id="UP000053105"/>
    </source>
</evidence>
<reference evidence="1 2" key="1">
    <citation type="submission" date="2015-07" db="EMBL/GenBank/DDBJ databases">
        <title>The genome of Melipona quadrifasciata.</title>
        <authorList>
            <person name="Pan H."/>
            <person name="Kapheim K."/>
        </authorList>
    </citation>
    <scope>NUCLEOTIDE SEQUENCE [LARGE SCALE GENOMIC DNA]</scope>
    <source>
        <strain evidence="1">0111107301</strain>
        <tissue evidence="1">Whole body</tissue>
    </source>
</reference>
<gene>
    <name evidence="1" type="ORF">WN51_02509</name>
</gene>
<accession>A0A0M8ZVH6</accession>
<dbReference type="AlphaFoldDB" id="A0A0M8ZVH6"/>
<organism evidence="1 2">
    <name type="scientific">Melipona quadrifasciata</name>
    <dbReference type="NCBI Taxonomy" id="166423"/>
    <lineage>
        <taxon>Eukaryota</taxon>
        <taxon>Metazoa</taxon>
        <taxon>Ecdysozoa</taxon>
        <taxon>Arthropoda</taxon>
        <taxon>Hexapoda</taxon>
        <taxon>Insecta</taxon>
        <taxon>Pterygota</taxon>
        <taxon>Neoptera</taxon>
        <taxon>Endopterygota</taxon>
        <taxon>Hymenoptera</taxon>
        <taxon>Apocrita</taxon>
        <taxon>Aculeata</taxon>
        <taxon>Apoidea</taxon>
        <taxon>Anthophila</taxon>
        <taxon>Apidae</taxon>
        <taxon>Melipona</taxon>
    </lineage>
</organism>
<name>A0A0M8ZVH6_9HYME</name>
<proteinExistence type="predicted"/>
<protein>
    <submittedName>
        <fullName evidence="1">Uncharacterized protein</fullName>
    </submittedName>
</protein>
<sequence length="559" mass="63851">MDTKRSKQNSHVSKRDQVDFLPQIWIGLVVNYTPRFTSVGPGSFVDIKQGVSRDLNDSKNLKNTYAAARVVINWIRLGIHRIEFDSVESVDYAVLKRLSKGKEGTRVNNRRCNHMVDQMVKRLSVPSSIDNVAKTLTNFVRQFRIFKSLENNQFLSSDVRPTSSKEKESDELLYTVWSLVMVRNQLPARVVKMGSNENRGKRKMSSNIEKRQNSEQFFHSGHGGKPTSQLVHRSTYAQAHIGNLLSNRKITATKGIPILKNPNLPLQKIPHTQKSTRVPRMLEQGCSLKFYTAALEGQIEFCSKVFGEVDCSALCSATSCCCLCYNCFMVFVEANIVLKSARGKAENFEINVKDMYRKELRRSTLELLVEITKFTAEKLKHEERREASACFVRAVPWIIHRLHRLIPCLTIMSSQSSELFFKNSMLHPKELIRITSKFEWITRKNWKCLLNSTGTIEISLNHQEANRGQLDSMRAIERVGRTAALSNKRRIVKQVKKTTLLMGTPNAIRPRTIQFLGTIPGPSHSDAGIYHWRPDREVFIRADVLPGYESVIEPQAQKL</sequence>
<keyword evidence="2" id="KW-1185">Reference proteome</keyword>